<dbReference type="InterPro" id="IPR000415">
    <property type="entry name" value="Nitroreductase-like"/>
</dbReference>
<dbReference type="Gene3D" id="3.40.109.10">
    <property type="entry name" value="NADH Oxidase"/>
    <property type="match status" value="1"/>
</dbReference>
<comment type="cofactor">
    <cofactor evidence="1">
        <name>FMN</name>
        <dbReference type="ChEBI" id="CHEBI:58210"/>
    </cofactor>
</comment>
<keyword evidence="9" id="KW-1185">Reference proteome</keyword>
<reference evidence="8 9" key="1">
    <citation type="submission" date="2018-04" db="EMBL/GenBank/DDBJ databases">
        <title>Novel Campyloabacter and Helicobacter Species and Strains.</title>
        <authorList>
            <person name="Mannion A.J."/>
            <person name="Shen Z."/>
            <person name="Fox J.G."/>
        </authorList>
    </citation>
    <scope>NUCLEOTIDE SEQUENCE [LARGE SCALE GENOMIC DNA]</scope>
    <source>
        <strain evidence="8 9">MIT 12-6600</strain>
    </source>
</reference>
<evidence type="ECO:0000256" key="3">
    <source>
        <dbReference type="ARBA" id="ARBA00022630"/>
    </source>
</evidence>
<feature type="domain" description="Nitroreductase" evidence="7">
    <location>
        <begin position="9"/>
        <end position="187"/>
    </location>
</feature>
<sequence>MDKFLEGVAMRHACKVFDENKQIPKEQFDNILQVGYAAPSSFGMEPTRLIVLRDKKARQEVRALCWDQKQITTASELVIFKTLKTDLLAHTSYVQQAFQRKQKTPEEIAAYTERYGSYLIARGYDDYKIGYWSALQSYIIATSMMDYASYLGIDTCMIEGFDKKALESYFGLDKEKEQITLLLAFGYRINPQSKRYRIDFDEFVQYK</sequence>
<evidence type="ECO:0000256" key="2">
    <source>
        <dbReference type="ARBA" id="ARBA00007118"/>
    </source>
</evidence>
<evidence type="ECO:0000256" key="5">
    <source>
        <dbReference type="ARBA" id="ARBA00022857"/>
    </source>
</evidence>
<keyword evidence="5" id="KW-0521">NADP</keyword>
<dbReference type="SUPFAM" id="SSF55469">
    <property type="entry name" value="FMN-dependent nitroreductase-like"/>
    <property type="match status" value="1"/>
</dbReference>
<proteinExistence type="inferred from homology"/>
<dbReference type="AlphaFoldDB" id="A0A3D8ILN2"/>
<dbReference type="GO" id="GO:0016491">
    <property type="term" value="F:oxidoreductase activity"/>
    <property type="evidence" value="ECO:0007669"/>
    <property type="project" value="UniProtKB-KW"/>
</dbReference>
<comment type="similarity">
    <text evidence="2">Belongs to the nitroreductase family.</text>
</comment>
<evidence type="ECO:0000313" key="9">
    <source>
        <dbReference type="Proteomes" id="UP000256514"/>
    </source>
</evidence>
<dbReference type="OrthoDB" id="9809288at2"/>
<dbReference type="CDD" id="cd02149">
    <property type="entry name" value="NfsB-like"/>
    <property type="match status" value="1"/>
</dbReference>
<keyword evidence="6" id="KW-0560">Oxidoreductase</keyword>
<keyword evidence="4" id="KW-0288">FMN</keyword>
<dbReference type="Pfam" id="PF00881">
    <property type="entry name" value="Nitroreductase"/>
    <property type="match status" value="1"/>
</dbReference>
<accession>A0A3D8ILN2</accession>
<evidence type="ECO:0000313" key="8">
    <source>
        <dbReference type="EMBL" id="RDU66033.1"/>
    </source>
</evidence>
<comment type="caution">
    <text evidence="8">The sequence shown here is derived from an EMBL/GenBank/DDBJ whole genome shotgun (WGS) entry which is preliminary data.</text>
</comment>
<dbReference type="InterPro" id="IPR033878">
    <property type="entry name" value="NfsB-like"/>
</dbReference>
<name>A0A3D8ILN2_9HELI</name>
<gene>
    <name evidence="8" type="ORF">CQA54_08020</name>
</gene>
<dbReference type="PANTHER" id="PTHR43673">
    <property type="entry name" value="NAD(P)H NITROREDUCTASE YDGI-RELATED"/>
    <property type="match status" value="1"/>
</dbReference>
<dbReference type="EMBL" id="NXLT01000009">
    <property type="protein sequence ID" value="RDU66033.1"/>
    <property type="molecule type" value="Genomic_DNA"/>
</dbReference>
<dbReference type="PANTHER" id="PTHR43673:SF2">
    <property type="entry name" value="NITROREDUCTASE"/>
    <property type="match status" value="1"/>
</dbReference>
<dbReference type="InterPro" id="IPR029479">
    <property type="entry name" value="Nitroreductase"/>
</dbReference>
<evidence type="ECO:0000259" key="7">
    <source>
        <dbReference type="Pfam" id="PF00881"/>
    </source>
</evidence>
<evidence type="ECO:0000256" key="4">
    <source>
        <dbReference type="ARBA" id="ARBA00022643"/>
    </source>
</evidence>
<organism evidence="8 9">
    <name type="scientific">Helicobacter equorum</name>
    <dbReference type="NCBI Taxonomy" id="361872"/>
    <lineage>
        <taxon>Bacteria</taxon>
        <taxon>Pseudomonadati</taxon>
        <taxon>Campylobacterota</taxon>
        <taxon>Epsilonproteobacteria</taxon>
        <taxon>Campylobacterales</taxon>
        <taxon>Helicobacteraceae</taxon>
        <taxon>Helicobacter</taxon>
    </lineage>
</organism>
<keyword evidence="3" id="KW-0285">Flavoprotein</keyword>
<evidence type="ECO:0000256" key="6">
    <source>
        <dbReference type="ARBA" id="ARBA00023002"/>
    </source>
</evidence>
<dbReference type="Proteomes" id="UP000256514">
    <property type="component" value="Unassembled WGS sequence"/>
</dbReference>
<dbReference type="RefSeq" id="WP_115571576.1">
    <property type="nucleotide sequence ID" value="NZ_NXLT01000009.1"/>
</dbReference>
<evidence type="ECO:0000256" key="1">
    <source>
        <dbReference type="ARBA" id="ARBA00001917"/>
    </source>
</evidence>
<protein>
    <submittedName>
        <fullName evidence="8">NAD(P)H-dependent oxidoreductase</fullName>
    </submittedName>
</protein>